<dbReference type="SUPFAM" id="SSF51197">
    <property type="entry name" value="Clavaminate synthase-like"/>
    <property type="match status" value="1"/>
</dbReference>
<dbReference type="GO" id="GO:0005739">
    <property type="term" value="C:mitochondrion"/>
    <property type="evidence" value="ECO:0007669"/>
    <property type="project" value="TreeGrafter"/>
</dbReference>
<dbReference type="InterPro" id="IPR003819">
    <property type="entry name" value="TauD/TfdA-like"/>
</dbReference>
<protein>
    <recommendedName>
        <fullName evidence="16">Trimethyllysine dioxygenase</fullName>
        <ecNumber evidence="5">1.14.11.8</ecNumber>
    </recommendedName>
    <alternativeName>
        <fullName evidence="12">Epsilon-trimethyllysine 2-oxoglutarate dioxygenase</fullName>
    </alternativeName>
    <alternativeName>
        <fullName evidence="11">TML hydroxylase</fullName>
    </alternativeName>
    <alternativeName>
        <fullName evidence="13">TML-alpha-ketoglutarate dioxygenase</fullName>
    </alternativeName>
</protein>
<dbReference type="UniPathway" id="UPA00118"/>
<keyword evidence="8 19" id="KW-0223">Dioxygenase</keyword>
<evidence type="ECO:0000256" key="13">
    <source>
        <dbReference type="ARBA" id="ARBA00032283"/>
    </source>
</evidence>
<dbReference type="FunFam" id="3.60.130.10:FF:000001">
    <property type="entry name" value="Trimethyllysine dioxygenase, mitochondrial"/>
    <property type="match status" value="1"/>
</dbReference>
<dbReference type="InterPro" id="IPR038492">
    <property type="entry name" value="GBBH-like_N_sf"/>
</dbReference>
<dbReference type="InterPro" id="IPR012776">
    <property type="entry name" value="Trimethyllysine_dOase"/>
</dbReference>
<dbReference type="FunFam" id="3.30.2020.30:FF:000002">
    <property type="entry name" value="Putative gamma-butyrobetaine dioxygenase"/>
    <property type="match status" value="1"/>
</dbReference>
<evidence type="ECO:0000256" key="5">
    <source>
        <dbReference type="ARBA" id="ARBA00012267"/>
    </source>
</evidence>
<dbReference type="InterPro" id="IPR010376">
    <property type="entry name" value="GBBH-like_N"/>
</dbReference>
<dbReference type="RefSeq" id="XP_033580644.1">
    <property type="nucleotide sequence ID" value="XM_033719169.1"/>
</dbReference>
<dbReference type="Pfam" id="PF06155">
    <property type="entry name" value="GBBH-like_N"/>
    <property type="match status" value="1"/>
</dbReference>
<evidence type="ECO:0000313" key="21">
    <source>
        <dbReference type="RefSeq" id="XP_033580644.1"/>
    </source>
</evidence>
<evidence type="ECO:0000313" key="19">
    <source>
        <dbReference type="EMBL" id="KAF2813680.1"/>
    </source>
</evidence>
<keyword evidence="7" id="KW-0124">Carnitine biosynthesis</keyword>
<evidence type="ECO:0000256" key="12">
    <source>
        <dbReference type="ARBA" id="ARBA00031778"/>
    </source>
</evidence>
<dbReference type="NCBIfam" id="TIGR02410">
    <property type="entry name" value="carnitine_TMLD"/>
    <property type="match status" value="1"/>
</dbReference>
<dbReference type="PANTHER" id="PTHR10696">
    <property type="entry name" value="GAMMA-BUTYROBETAINE HYDROXYLASE-RELATED"/>
    <property type="match status" value="1"/>
</dbReference>
<dbReference type="PANTHER" id="PTHR10696:SF51">
    <property type="entry name" value="TRIMETHYLLYSINE DIOXYGENASE, MITOCHONDRIAL"/>
    <property type="match status" value="1"/>
</dbReference>
<accession>A0A6A6YY24</accession>
<proteinExistence type="inferred from homology"/>
<dbReference type="CDD" id="cd00250">
    <property type="entry name" value="CAS_like"/>
    <property type="match status" value="1"/>
</dbReference>
<evidence type="ECO:0000313" key="20">
    <source>
        <dbReference type="Proteomes" id="UP000504636"/>
    </source>
</evidence>
<evidence type="ECO:0000256" key="8">
    <source>
        <dbReference type="ARBA" id="ARBA00022964"/>
    </source>
</evidence>
<evidence type="ECO:0000256" key="15">
    <source>
        <dbReference type="ARBA" id="ARBA00049334"/>
    </source>
</evidence>
<dbReference type="InterPro" id="IPR042098">
    <property type="entry name" value="TauD-like_sf"/>
</dbReference>
<dbReference type="InterPro" id="IPR050411">
    <property type="entry name" value="AlphaKG_dependent_hydroxylases"/>
</dbReference>
<comment type="cofactor">
    <cofactor evidence="1">
        <name>Fe(2+)</name>
        <dbReference type="ChEBI" id="CHEBI:29033"/>
    </cofactor>
</comment>
<comment type="pathway">
    <text evidence="3">Amine and polyamine biosynthesis; carnitine biosynthesis.</text>
</comment>
<dbReference type="GO" id="GO:0050353">
    <property type="term" value="F:trimethyllysine dioxygenase activity"/>
    <property type="evidence" value="ECO:0007669"/>
    <property type="project" value="UniProtKB-EC"/>
</dbReference>
<reference evidence="21" key="3">
    <citation type="submission" date="2025-04" db="UniProtKB">
        <authorList>
            <consortium name="RefSeq"/>
        </authorList>
    </citation>
    <scope>IDENTIFICATION</scope>
    <source>
        <strain evidence="21">CBS 304.34</strain>
    </source>
</reference>
<evidence type="ECO:0000256" key="4">
    <source>
        <dbReference type="ARBA" id="ARBA00008654"/>
    </source>
</evidence>
<dbReference type="GO" id="GO:0005506">
    <property type="term" value="F:iron ion binding"/>
    <property type="evidence" value="ECO:0007669"/>
    <property type="project" value="InterPro"/>
</dbReference>
<comment type="cofactor">
    <cofactor evidence="2">
        <name>L-ascorbate</name>
        <dbReference type="ChEBI" id="CHEBI:38290"/>
    </cofactor>
</comment>
<keyword evidence="20" id="KW-1185">Reference proteome</keyword>
<dbReference type="GO" id="GO:0045329">
    <property type="term" value="P:carnitine biosynthetic process"/>
    <property type="evidence" value="ECO:0007669"/>
    <property type="project" value="UniProtKB-UniPathway"/>
</dbReference>
<evidence type="ECO:0000256" key="9">
    <source>
        <dbReference type="ARBA" id="ARBA00023002"/>
    </source>
</evidence>
<reference evidence="21" key="2">
    <citation type="submission" date="2020-04" db="EMBL/GenBank/DDBJ databases">
        <authorList>
            <consortium name="NCBI Genome Project"/>
        </authorList>
    </citation>
    <scope>NUCLEOTIDE SEQUENCE</scope>
    <source>
        <strain evidence="21">CBS 304.34</strain>
    </source>
</reference>
<reference evidence="19 21" key="1">
    <citation type="journal article" date="2020" name="Stud. Mycol.">
        <title>101 Dothideomycetes genomes: a test case for predicting lifestyles and emergence of pathogens.</title>
        <authorList>
            <person name="Haridas S."/>
            <person name="Albert R."/>
            <person name="Binder M."/>
            <person name="Bloem J."/>
            <person name="Labutti K."/>
            <person name="Salamov A."/>
            <person name="Andreopoulos B."/>
            <person name="Baker S."/>
            <person name="Barry K."/>
            <person name="Bills G."/>
            <person name="Bluhm B."/>
            <person name="Cannon C."/>
            <person name="Castanera R."/>
            <person name="Culley D."/>
            <person name="Daum C."/>
            <person name="Ezra D."/>
            <person name="Gonzalez J."/>
            <person name="Henrissat B."/>
            <person name="Kuo A."/>
            <person name="Liang C."/>
            <person name="Lipzen A."/>
            <person name="Lutzoni F."/>
            <person name="Magnuson J."/>
            <person name="Mondo S."/>
            <person name="Nolan M."/>
            <person name="Ohm R."/>
            <person name="Pangilinan J."/>
            <person name="Park H.-J."/>
            <person name="Ramirez L."/>
            <person name="Alfaro M."/>
            <person name="Sun H."/>
            <person name="Tritt A."/>
            <person name="Yoshinaga Y."/>
            <person name="Zwiers L.-H."/>
            <person name="Turgeon B."/>
            <person name="Goodwin S."/>
            <person name="Spatafora J."/>
            <person name="Crous P."/>
            <person name="Grigoriev I."/>
        </authorList>
    </citation>
    <scope>NUCLEOTIDE SEQUENCE</scope>
    <source>
        <strain evidence="19 21">CBS 304.34</strain>
    </source>
</reference>
<keyword evidence="6" id="KW-0479">Metal-binding</keyword>
<gene>
    <name evidence="19 21" type="ORF">BDZ99DRAFT_459460</name>
</gene>
<dbReference type="AlphaFoldDB" id="A0A6A6YY24"/>
<evidence type="ECO:0000256" key="3">
    <source>
        <dbReference type="ARBA" id="ARBA00005022"/>
    </source>
</evidence>
<dbReference type="EC" id="1.14.11.8" evidence="5"/>
<dbReference type="OrthoDB" id="408743at2759"/>
<dbReference type="EMBL" id="MU003695">
    <property type="protein sequence ID" value="KAF2813680.1"/>
    <property type="molecule type" value="Genomic_DNA"/>
</dbReference>
<keyword evidence="10" id="KW-0408">Iron</keyword>
<feature type="domain" description="TauD/TfdA-like" evidence="17">
    <location>
        <begin position="183"/>
        <end position="420"/>
    </location>
</feature>
<evidence type="ECO:0000256" key="7">
    <source>
        <dbReference type="ARBA" id="ARBA00022873"/>
    </source>
</evidence>
<dbReference type="Gene3D" id="3.60.130.10">
    <property type="entry name" value="Clavaminate synthase-like"/>
    <property type="match status" value="1"/>
</dbReference>
<evidence type="ECO:0000256" key="2">
    <source>
        <dbReference type="ARBA" id="ARBA00001961"/>
    </source>
</evidence>
<dbReference type="Gene3D" id="3.30.2020.30">
    <property type="match status" value="1"/>
</dbReference>
<evidence type="ECO:0000259" key="17">
    <source>
        <dbReference type="Pfam" id="PF02668"/>
    </source>
</evidence>
<evidence type="ECO:0000256" key="14">
    <source>
        <dbReference type="ARBA" id="ARBA00046008"/>
    </source>
</evidence>
<evidence type="ECO:0000256" key="10">
    <source>
        <dbReference type="ARBA" id="ARBA00023004"/>
    </source>
</evidence>
<sequence>MAHLLRGLNQAYRRSLRIPGGPVSRHVYPARAPASIKSVRVIHDSSTNRAAVAAHVSASPQQESTLKTPIVEGSAIKAYSDTVNDFVGVPNIWLRDNCQCSACVHEVTKQRLLDTFQIPRDISITSAVKDSQGVKVAWSDGHKSYYNDDFLAQAALKNNGVIRQGLEKTTLWYSSISDNPPIVQYDAAMNSNEGLKEWLSKIREYGFCYVDGTPPTPEATEQLLERISFIRVTHYGGFYDFTSDLASKDTAYTNIALDAHTDTTYFSDPAGLQAFHLLSHTAGAGGASLLVDGFRAAADLQAQDPQAYELLSRVNVHAHASGNAGISIQPYRGFPVLLHDERDGRLAQVRWNSSDRAGIELPLEVVGSWYEAAAKWHALVSAPEYEYWCQLTPGRVVVFDNWRVMHGRSAFTGKRRICGGYVNRDDFISKFKVLKWGQEGVLKALAVG</sequence>
<feature type="domain" description="Gamma-butyrobetaine hydroxylase-like N-terminal" evidence="18">
    <location>
        <begin position="89"/>
        <end position="151"/>
    </location>
</feature>
<dbReference type="GeneID" id="54460062"/>
<evidence type="ECO:0000256" key="6">
    <source>
        <dbReference type="ARBA" id="ARBA00022723"/>
    </source>
</evidence>
<comment type="catalytic activity">
    <reaction evidence="15">
        <text>N(6),N(6),N(6)-trimethyl-L-lysine + 2-oxoglutarate + O2 = (3S)-3-hydroxy-N(6),N(6),N(6)-trimethyl-L-lysine + succinate + CO2</text>
        <dbReference type="Rhea" id="RHEA:14181"/>
        <dbReference type="ChEBI" id="CHEBI:15379"/>
        <dbReference type="ChEBI" id="CHEBI:16526"/>
        <dbReference type="ChEBI" id="CHEBI:16810"/>
        <dbReference type="ChEBI" id="CHEBI:30031"/>
        <dbReference type="ChEBI" id="CHEBI:58100"/>
        <dbReference type="ChEBI" id="CHEBI:141499"/>
        <dbReference type="EC" id="1.14.11.8"/>
    </reaction>
</comment>
<evidence type="ECO:0000256" key="11">
    <source>
        <dbReference type="ARBA" id="ARBA00030363"/>
    </source>
</evidence>
<dbReference type="Pfam" id="PF02668">
    <property type="entry name" value="TauD"/>
    <property type="match status" value="1"/>
</dbReference>
<organism evidence="19">
    <name type="scientific">Mytilinidion resinicola</name>
    <dbReference type="NCBI Taxonomy" id="574789"/>
    <lineage>
        <taxon>Eukaryota</taxon>
        <taxon>Fungi</taxon>
        <taxon>Dikarya</taxon>
        <taxon>Ascomycota</taxon>
        <taxon>Pezizomycotina</taxon>
        <taxon>Dothideomycetes</taxon>
        <taxon>Pleosporomycetidae</taxon>
        <taxon>Mytilinidiales</taxon>
        <taxon>Mytilinidiaceae</taxon>
        <taxon>Mytilinidion</taxon>
    </lineage>
</organism>
<name>A0A6A6YY24_9PEZI</name>
<evidence type="ECO:0000256" key="1">
    <source>
        <dbReference type="ARBA" id="ARBA00001954"/>
    </source>
</evidence>
<dbReference type="Proteomes" id="UP000504636">
    <property type="component" value="Unplaced"/>
</dbReference>
<comment type="function">
    <text evidence="14">Converts trimethyllysine (TML) into hydroxytrimethyllysine (HTML).</text>
</comment>
<keyword evidence="9" id="KW-0560">Oxidoreductase</keyword>
<comment type="similarity">
    <text evidence="4">Belongs to the gamma-BBH/TMLD family.</text>
</comment>
<evidence type="ECO:0000259" key="18">
    <source>
        <dbReference type="Pfam" id="PF06155"/>
    </source>
</evidence>
<evidence type="ECO:0000256" key="16">
    <source>
        <dbReference type="ARBA" id="ARBA00071191"/>
    </source>
</evidence>